<dbReference type="Proteomes" id="UP000052268">
    <property type="component" value="Unassembled WGS sequence"/>
</dbReference>
<sequence length="105" mass="11350">MSHRLFAQLAFERALGNAAIEALATALNDKDHFDAESMWPKDPMFIGKTSADIEAVAAELGQIIEDRIKDVLDGPGIRNIERGECVYPQVVAVVLAAKAKRGQSG</sequence>
<dbReference type="PATRIC" id="fig|1114963.3.peg.4935"/>
<gene>
    <name evidence="1" type="ORF">V474_06430</name>
</gene>
<name>A0A0J7XHV3_9SPHN</name>
<evidence type="ECO:0000313" key="1">
    <source>
        <dbReference type="EMBL" id="KMS50733.1"/>
    </source>
</evidence>
<accession>A0A0J7XHV3</accession>
<dbReference type="RefSeq" id="WP_006953908.1">
    <property type="nucleotide sequence ID" value="NZ_KQ130461.1"/>
</dbReference>
<evidence type="ECO:0000313" key="2">
    <source>
        <dbReference type="Proteomes" id="UP000052268"/>
    </source>
</evidence>
<dbReference type="AlphaFoldDB" id="A0A0J7XHV3"/>
<proteinExistence type="predicted"/>
<keyword evidence="2" id="KW-1185">Reference proteome</keyword>
<organism evidence="1 2">
    <name type="scientific">Novosphingobium barchaimii LL02</name>
    <dbReference type="NCBI Taxonomy" id="1114963"/>
    <lineage>
        <taxon>Bacteria</taxon>
        <taxon>Pseudomonadati</taxon>
        <taxon>Pseudomonadota</taxon>
        <taxon>Alphaproteobacteria</taxon>
        <taxon>Sphingomonadales</taxon>
        <taxon>Sphingomonadaceae</taxon>
        <taxon>Novosphingobium</taxon>
    </lineage>
</organism>
<dbReference type="EMBL" id="JACU01000015">
    <property type="protein sequence ID" value="KMS50733.1"/>
    <property type="molecule type" value="Genomic_DNA"/>
</dbReference>
<dbReference type="OrthoDB" id="7510172at2"/>
<protein>
    <submittedName>
        <fullName evidence="1">Uncharacterized protein</fullName>
    </submittedName>
</protein>
<reference evidence="1 2" key="1">
    <citation type="journal article" date="2015" name="G3 (Bethesda)">
        <title>Insights into Ongoing Evolution of the Hexachlorocyclohexane Catabolic Pathway from Comparative Genomics of Ten Sphingomonadaceae Strains.</title>
        <authorList>
            <person name="Pearce S.L."/>
            <person name="Oakeshott J.G."/>
            <person name="Pandey G."/>
        </authorList>
    </citation>
    <scope>NUCLEOTIDE SEQUENCE [LARGE SCALE GENOMIC DNA]</scope>
    <source>
        <strain evidence="1 2">LL02</strain>
    </source>
</reference>
<comment type="caution">
    <text evidence="1">The sequence shown here is derived from an EMBL/GenBank/DDBJ whole genome shotgun (WGS) entry which is preliminary data.</text>
</comment>